<sequence>MAAAGTGTTGPWEAPVRTLLRARPGDSPADVDARATPGFGGRKADAKPALAAAGEELSELQERLFAHGRTGGDRSVLLVLQGLDTAGKGGIVRHVLGMVDPQGVALRAFGVPTPQERAQHFLTRVRAALPAPGRIGVFDRSHYEDVLVPRVQGRLTPAEVDSRYADVTAFETEVAAAGTTVVKVLLWVSRDEQHARLRERLTRPEKHWKYDPQDVDARLQRAAYEEAYTDLLARTSTDAAPWYVVPADRKWYARLAVSALLLEALADLHLGWPEPAYDVAAELARLDASA</sequence>
<dbReference type="Proteomes" id="UP000296469">
    <property type="component" value="Chromosome"/>
</dbReference>
<gene>
    <name evidence="3" type="ORF">E5225_03880</name>
</gene>
<keyword evidence="3" id="KW-0808">Transferase</keyword>
<dbReference type="GO" id="GO:0006797">
    <property type="term" value="P:polyphosphate metabolic process"/>
    <property type="evidence" value="ECO:0007669"/>
    <property type="project" value="InterPro"/>
</dbReference>
<dbReference type="GO" id="GO:0016776">
    <property type="term" value="F:phosphotransferase activity, phosphate group as acceptor"/>
    <property type="evidence" value="ECO:0007669"/>
    <property type="project" value="InterPro"/>
</dbReference>
<evidence type="ECO:0000259" key="2">
    <source>
        <dbReference type="Pfam" id="PF03976"/>
    </source>
</evidence>
<feature type="region of interest" description="Disordered" evidence="1">
    <location>
        <begin position="22"/>
        <end position="47"/>
    </location>
</feature>
<feature type="domain" description="Polyphosphate kinase-2-related" evidence="2">
    <location>
        <begin position="44"/>
        <end position="266"/>
    </location>
</feature>
<dbReference type="NCBIfam" id="TIGR03709">
    <property type="entry name" value="PPK2_rel_1"/>
    <property type="match status" value="1"/>
</dbReference>
<dbReference type="KEGG" id="celz:E5225_03880"/>
<dbReference type="EMBL" id="CP039291">
    <property type="protein sequence ID" value="QCB92819.1"/>
    <property type="molecule type" value="Genomic_DNA"/>
</dbReference>
<accession>A0A4P7SF68</accession>
<dbReference type="InterPro" id="IPR027417">
    <property type="entry name" value="P-loop_NTPase"/>
</dbReference>
<dbReference type="SUPFAM" id="SSF52540">
    <property type="entry name" value="P-loop containing nucleoside triphosphate hydrolases"/>
    <property type="match status" value="1"/>
</dbReference>
<dbReference type="InterPro" id="IPR022300">
    <property type="entry name" value="PPK2-rel_1"/>
</dbReference>
<dbReference type="RefSeq" id="WP_135972944.1">
    <property type="nucleotide sequence ID" value="NZ_CP039291.1"/>
</dbReference>
<evidence type="ECO:0000313" key="4">
    <source>
        <dbReference type="Proteomes" id="UP000296469"/>
    </source>
</evidence>
<keyword evidence="3" id="KW-0418">Kinase</keyword>
<dbReference type="GO" id="GO:0016301">
    <property type="term" value="F:kinase activity"/>
    <property type="evidence" value="ECO:0007669"/>
    <property type="project" value="UniProtKB-KW"/>
</dbReference>
<dbReference type="PANTHER" id="PTHR34383:SF3">
    <property type="entry name" value="POLYPHOSPHATE:AMP PHOSPHOTRANSFERASE"/>
    <property type="match status" value="1"/>
</dbReference>
<reference evidence="3 4" key="1">
    <citation type="submission" date="2019-04" db="EMBL/GenBank/DDBJ databases">
        <title>Isolation and identification of Cellulomonas shaoxiangyii sp. Nov. isolated from feces of the Tibetan antelopes (Pantholops hodgsonii) in the Qinghai-Tibet plateau of China.</title>
        <authorList>
            <person name="Tian Z."/>
        </authorList>
    </citation>
    <scope>NUCLEOTIDE SEQUENCE [LARGE SCALE GENOMIC DNA]</scope>
    <source>
        <strain evidence="3 4">Z28</strain>
    </source>
</reference>
<name>A0A4P7SF68_9CELL</name>
<dbReference type="PANTHER" id="PTHR34383">
    <property type="entry name" value="POLYPHOSPHATE:AMP PHOSPHOTRANSFERASE-RELATED"/>
    <property type="match status" value="1"/>
</dbReference>
<evidence type="ECO:0000313" key="3">
    <source>
        <dbReference type="EMBL" id="QCB92819.1"/>
    </source>
</evidence>
<protein>
    <submittedName>
        <fullName evidence="3">Polyphosphate kinase 2 family protein</fullName>
    </submittedName>
</protein>
<dbReference type="InterPro" id="IPR022488">
    <property type="entry name" value="PPK2-related"/>
</dbReference>
<dbReference type="Gene3D" id="3.40.50.300">
    <property type="entry name" value="P-loop containing nucleotide triphosphate hydrolases"/>
    <property type="match status" value="1"/>
</dbReference>
<dbReference type="Pfam" id="PF03976">
    <property type="entry name" value="PPK2"/>
    <property type="match status" value="1"/>
</dbReference>
<organism evidence="3 4">
    <name type="scientific">Cellulomonas shaoxiangyii</name>
    <dbReference type="NCBI Taxonomy" id="2566013"/>
    <lineage>
        <taxon>Bacteria</taxon>
        <taxon>Bacillati</taxon>
        <taxon>Actinomycetota</taxon>
        <taxon>Actinomycetes</taxon>
        <taxon>Micrococcales</taxon>
        <taxon>Cellulomonadaceae</taxon>
        <taxon>Cellulomonas</taxon>
    </lineage>
</organism>
<evidence type="ECO:0000256" key="1">
    <source>
        <dbReference type="SAM" id="MobiDB-lite"/>
    </source>
</evidence>
<dbReference type="OrthoDB" id="9775224at2"/>
<proteinExistence type="predicted"/>
<keyword evidence="4" id="KW-1185">Reference proteome</keyword>
<dbReference type="AlphaFoldDB" id="A0A4P7SF68"/>